<dbReference type="Proteomes" id="UP000002051">
    <property type="component" value="Chromosome 6"/>
</dbReference>
<reference evidence="2" key="3">
    <citation type="submission" date="2015-04" db="UniProtKB">
        <authorList>
            <consortium name="EnsemblPlants"/>
        </authorList>
    </citation>
    <scope>IDENTIFICATION</scope>
    <source>
        <strain evidence="2">cv. Jemalong A17</strain>
    </source>
</reference>
<proteinExistence type="predicted"/>
<dbReference type="AlphaFoldDB" id="A0A072UC10"/>
<reference evidence="1 3" key="2">
    <citation type="journal article" date="2014" name="BMC Genomics">
        <title>An improved genome release (version Mt4.0) for the model legume Medicago truncatula.</title>
        <authorList>
            <person name="Tang H."/>
            <person name="Krishnakumar V."/>
            <person name="Bidwell S."/>
            <person name="Rosen B."/>
            <person name="Chan A."/>
            <person name="Zhou S."/>
            <person name="Gentzbittel L."/>
            <person name="Childs K.L."/>
            <person name="Yandell M."/>
            <person name="Gundlach H."/>
            <person name="Mayer K.F."/>
            <person name="Schwartz D.C."/>
            <person name="Town C.D."/>
        </authorList>
    </citation>
    <scope>GENOME REANNOTATION</scope>
    <source>
        <strain evidence="1">A17</strain>
        <strain evidence="2 3">cv. Jemalong A17</strain>
    </source>
</reference>
<protein>
    <submittedName>
        <fullName evidence="1 2">Uncharacterized protein</fullName>
    </submittedName>
</protein>
<evidence type="ECO:0000313" key="3">
    <source>
        <dbReference type="Proteomes" id="UP000002051"/>
    </source>
</evidence>
<dbReference type="EnsemblPlants" id="KEH26578">
    <property type="protein sequence ID" value="KEH26578"/>
    <property type="gene ID" value="MTR_6g465050"/>
</dbReference>
<keyword evidence="3" id="KW-1185">Reference proteome</keyword>
<dbReference type="PaxDb" id="3880-AES83887"/>
<dbReference type="EMBL" id="CM001222">
    <property type="protein sequence ID" value="KEH26578.1"/>
    <property type="molecule type" value="Genomic_DNA"/>
</dbReference>
<organism evidence="1 3">
    <name type="scientific">Medicago truncatula</name>
    <name type="common">Barrel medic</name>
    <name type="synonym">Medicago tribuloides</name>
    <dbReference type="NCBI Taxonomy" id="3880"/>
    <lineage>
        <taxon>Eukaryota</taxon>
        <taxon>Viridiplantae</taxon>
        <taxon>Streptophyta</taxon>
        <taxon>Embryophyta</taxon>
        <taxon>Tracheophyta</taxon>
        <taxon>Spermatophyta</taxon>
        <taxon>Magnoliopsida</taxon>
        <taxon>eudicotyledons</taxon>
        <taxon>Gunneridae</taxon>
        <taxon>Pentapetalae</taxon>
        <taxon>rosids</taxon>
        <taxon>fabids</taxon>
        <taxon>Fabales</taxon>
        <taxon>Fabaceae</taxon>
        <taxon>Papilionoideae</taxon>
        <taxon>50 kb inversion clade</taxon>
        <taxon>NPAAA clade</taxon>
        <taxon>Hologalegina</taxon>
        <taxon>IRL clade</taxon>
        <taxon>Trifolieae</taxon>
        <taxon>Medicago</taxon>
    </lineage>
</organism>
<accession>A0A072UC10</accession>
<name>A0A072UC10_MEDTR</name>
<dbReference type="HOGENOM" id="CLU_2609686_0_0_1"/>
<evidence type="ECO:0000313" key="2">
    <source>
        <dbReference type="EnsemblPlants" id="KEH26578"/>
    </source>
</evidence>
<evidence type="ECO:0000313" key="1">
    <source>
        <dbReference type="EMBL" id="KEH26578.1"/>
    </source>
</evidence>
<reference evidence="1 3" key="1">
    <citation type="journal article" date="2011" name="Nature">
        <title>The Medicago genome provides insight into the evolution of rhizobial symbioses.</title>
        <authorList>
            <person name="Young N.D."/>
            <person name="Debelle F."/>
            <person name="Oldroyd G.E."/>
            <person name="Geurts R."/>
            <person name="Cannon S.B."/>
            <person name="Udvardi M.K."/>
            <person name="Benedito V.A."/>
            <person name="Mayer K.F."/>
            <person name="Gouzy J."/>
            <person name="Schoof H."/>
            <person name="Van de Peer Y."/>
            <person name="Proost S."/>
            <person name="Cook D.R."/>
            <person name="Meyers B.C."/>
            <person name="Spannagl M."/>
            <person name="Cheung F."/>
            <person name="De Mita S."/>
            <person name="Krishnakumar V."/>
            <person name="Gundlach H."/>
            <person name="Zhou S."/>
            <person name="Mudge J."/>
            <person name="Bharti A.K."/>
            <person name="Murray J.D."/>
            <person name="Naoumkina M.A."/>
            <person name="Rosen B."/>
            <person name="Silverstein K.A."/>
            <person name="Tang H."/>
            <person name="Rombauts S."/>
            <person name="Zhao P.X."/>
            <person name="Zhou P."/>
            <person name="Barbe V."/>
            <person name="Bardou P."/>
            <person name="Bechner M."/>
            <person name="Bellec A."/>
            <person name="Berger A."/>
            <person name="Berges H."/>
            <person name="Bidwell S."/>
            <person name="Bisseling T."/>
            <person name="Choisne N."/>
            <person name="Couloux A."/>
            <person name="Denny R."/>
            <person name="Deshpande S."/>
            <person name="Dai X."/>
            <person name="Doyle J.J."/>
            <person name="Dudez A.M."/>
            <person name="Farmer A.D."/>
            <person name="Fouteau S."/>
            <person name="Franken C."/>
            <person name="Gibelin C."/>
            <person name="Gish J."/>
            <person name="Goldstein S."/>
            <person name="Gonzalez A.J."/>
            <person name="Green P.J."/>
            <person name="Hallab A."/>
            <person name="Hartog M."/>
            <person name="Hua A."/>
            <person name="Humphray S.J."/>
            <person name="Jeong D.H."/>
            <person name="Jing Y."/>
            <person name="Jocker A."/>
            <person name="Kenton S.M."/>
            <person name="Kim D.J."/>
            <person name="Klee K."/>
            <person name="Lai H."/>
            <person name="Lang C."/>
            <person name="Lin S."/>
            <person name="Macmil S.L."/>
            <person name="Magdelenat G."/>
            <person name="Matthews L."/>
            <person name="McCorrison J."/>
            <person name="Monaghan E.L."/>
            <person name="Mun J.H."/>
            <person name="Najar F.Z."/>
            <person name="Nicholson C."/>
            <person name="Noirot C."/>
            <person name="O'Bleness M."/>
            <person name="Paule C.R."/>
            <person name="Poulain J."/>
            <person name="Prion F."/>
            <person name="Qin B."/>
            <person name="Qu C."/>
            <person name="Retzel E.F."/>
            <person name="Riddle C."/>
            <person name="Sallet E."/>
            <person name="Samain S."/>
            <person name="Samson N."/>
            <person name="Sanders I."/>
            <person name="Saurat O."/>
            <person name="Scarpelli C."/>
            <person name="Schiex T."/>
            <person name="Segurens B."/>
            <person name="Severin A.J."/>
            <person name="Sherrier D.J."/>
            <person name="Shi R."/>
            <person name="Sims S."/>
            <person name="Singer S.R."/>
            <person name="Sinharoy S."/>
            <person name="Sterck L."/>
            <person name="Viollet A."/>
            <person name="Wang B.B."/>
            <person name="Wang K."/>
            <person name="Wang M."/>
            <person name="Wang X."/>
            <person name="Warfsmann J."/>
            <person name="Weissenbach J."/>
            <person name="White D.D."/>
            <person name="White J.D."/>
            <person name="Wiley G.B."/>
            <person name="Wincker P."/>
            <person name="Xing Y."/>
            <person name="Yang L."/>
            <person name="Yao Z."/>
            <person name="Ying F."/>
            <person name="Zhai J."/>
            <person name="Zhou L."/>
            <person name="Zuber A."/>
            <person name="Denarie J."/>
            <person name="Dixon R.A."/>
            <person name="May G.D."/>
            <person name="Schwartz D.C."/>
            <person name="Rogers J."/>
            <person name="Quetier F."/>
            <person name="Town C.D."/>
            <person name="Roe B.A."/>
        </authorList>
    </citation>
    <scope>NUCLEOTIDE SEQUENCE [LARGE SCALE GENOMIC DNA]</scope>
    <source>
        <strain evidence="1">A17</strain>
        <strain evidence="2 3">cv. Jemalong A17</strain>
    </source>
</reference>
<gene>
    <name evidence="1" type="ordered locus">MTR_6g465050</name>
</gene>
<sequence length="79" mass="9333">MDTSSKDKSKIHKVLLNPVNSKDMFSFFALETVKFLLKVQWIFERGLAAQFVVCFRRNYVCVCVYIPFEIGFNRDKLDF</sequence>